<evidence type="ECO:0000313" key="2">
    <source>
        <dbReference type="EMBL" id="KAH0814078.1"/>
    </source>
</evidence>
<reference evidence="2" key="1">
    <citation type="journal article" date="2020" name="J Insects Food Feed">
        <title>The yellow mealworm (Tenebrio molitor) genome: a resource for the emerging insects as food and feed industry.</title>
        <authorList>
            <person name="Eriksson T."/>
            <person name="Andere A."/>
            <person name="Kelstrup H."/>
            <person name="Emery V."/>
            <person name="Picard C."/>
        </authorList>
    </citation>
    <scope>NUCLEOTIDE SEQUENCE</scope>
    <source>
        <strain evidence="2">Stoneville</strain>
        <tissue evidence="2">Whole head</tissue>
    </source>
</reference>
<feature type="compositionally biased region" description="Basic and acidic residues" evidence="1">
    <location>
        <begin position="564"/>
        <end position="592"/>
    </location>
</feature>
<comment type="caution">
    <text evidence="2">The sequence shown here is derived from an EMBL/GenBank/DDBJ whole genome shotgun (WGS) entry which is preliminary data.</text>
</comment>
<dbReference type="Proteomes" id="UP000719412">
    <property type="component" value="Unassembled WGS sequence"/>
</dbReference>
<gene>
    <name evidence="2" type="ORF">GEV33_008713</name>
</gene>
<feature type="region of interest" description="Disordered" evidence="1">
    <location>
        <begin position="510"/>
        <end position="681"/>
    </location>
</feature>
<dbReference type="AlphaFoldDB" id="A0A8J6HGP1"/>
<feature type="region of interest" description="Disordered" evidence="1">
    <location>
        <begin position="367"/>
        <end position="471"/>
    </location>
</feature>
<name>A0A8J6HGP1_TENMO</name>
<keyword evidence="3" id="KW-1185">Reference proteome</keyword>
<organism evidence="2 3">
    <name type="scientific">Tenebrio molitor</name>
    <name type="common">Yellow mealworm beetle</name>
    <dbReference type="NCBI Taxonomy" id="7067"/>
    <lineage>
        <taxon>Eukaryota</taxon>
        <taxon>Metazoa</taxon>
        <taxon>Ecdysozoa</taxon>
        <taxon>Arthropoda</taxon>
        <taxon>Hexapoda</taxon>
        <taxon>Insecta</taxon>
        <taxon>Pterygota</taxon>
        <taxon>Neoptera</taxon>
        <taxon>Endopterygota</taxon>
        <taxon>Coleoptera</taxon>
        <taxon>Polyphaga</taxon>
        <taxon>Cucujiformia</taxon>
        <taxon>Tenebrionidae</taxon>
        <taxon>Tenebrio</taxon>
    </lineage>
</organism>
<accession>A0A8J6HGP1</accession>
<reference evidence="2" key="2">
    <citation type="submission" date="2021-08" db="EMBL/GenBank/DDBJ databases">
        <authorList>
            <person name="Eriksson T."/>
        </authorList>
    </citation>
    <scope>NUCLEOTIDE SEQUENCE</scope>
    <source>
        <strain evidence="2">Stoneville</strain>
        <tissue evidence="2">Whole head</tissue>
    </source>
</reference>
<sequence length="775" mass="84263">MKRRSLAWATLSDVRRSANLIRSIRLARDTNSKLHLTELSASYHDIAPDNSVPSVRVDAATHLGPARFIDLLRGGVEKKRTIRWGRPSIGEGLVGGIRNARRSQAFTSRPPTMPPLCTLHYLSGGDRRRHLLGKKAPKARRLLGGPDCTTKNCPDELSMVHVARRRATVVPAPGDVPQVAEPPPIKTDPIRPSAAPAPGKIVFPRLQRNNPTRKKCHEKIQIILNKTVRVGSREEKNRVRWLAASTGVVLRRRLTPIKMDTSRSPNCSEGAAKKLIPTTKSNNKAETTRDLRHNKCPSTNASDNSFFGGFLASPSSLLFKNFINGLGEIAQFSDLGDVPVGDRDKPGREPAVGIYPRGVVIVGGRPPIYGAPLSPKRRGGGEKESGTLEYGSRESISDRGAPGGARPITRPPCRRGTATRTGAEQNAVPEQSAGHHGKKTTIPENLPIGRRPSDTSGTDLGETPDAEVSINGAPLTFSPWLTFASENFYFGSESIIPSWWQREPDRPPFINNKLNFDSSPVAKRRADQPSADVSRSVRQTSARRAATARKIAPRTSSPAAPVDSEVHAKSNKSVEPRQTVRSDGRSSAEVKNRRGTTGMQVPVVYGQCGHPPLSSEDSLLPCDVPKKSPTPDRSRPLLRSPCGAGSGSTSKMMEFKLESGASDGKCGNGASPTRKKERVSERLARRLHPISLARRRPFRSSPTLHRTRCTRPGAAGLFDAHSPLPILRTTAGGDDGDRSHRTDHNENYLIREEHRPVQGLRLGSQMSMAAGGLTH</sequence>
<dbReference type="EMBL" id="JABDTM020024660">
    <property type="protein sequence ID" value="KAH0814078.1"/>
    <property type="molecule type" value="Genomic_DNA"/>
</dbReference>
<evidence type="ECO:0000313" key="3">
    <source>
        <dbReference type="Proteomes" id="UP000719412"/>
    </source>
</evidence>
<feature type="compositionally biased region" description="Basic and acidic residues" evidence="1">
    <location>
        <begin position="624"/>
        <end position="635"/>
    </location>
</feature>
<feature type="compositionally biased region" description="Low complexity" evidence="1">
    <location>
        <begin position="534"/>
        <end position="555"/>
    </location>
</feature>
<evidence type="ECO:0000256" key="1">
    <source>
        <dbReference type="SAM" id="MobiDB-lite"/>
    </source>
</evidence>
<feature type="compositionally biased region" description="Basic and acidic residues" evidence="1">
    <location>
        <begin position="379"/>
        <end position="397"/>
    </location>
</feature>
<protein>
    <submittedName>
        <fullName evidence="2">Uncharacterized protein</fullName>
    </submittedName>
</protein>
<feature type="region of interest" description="Disordered" evidence="1">
    <location>
        <begin position="173"/>
        <end position="198"/>
    </location>
</feature>
<proteinExistence type="predicted"/>